<dbReference type="Proteomes" id="UP001172911">
    <property type="component" value="Unassembled WGS sequence"/>
</dbReference>
<dbReference type="AlphaFoldDB" id="A0AAW7ZLC1"/>
<sequence length="357" mass="38843">MNKFAFIIHPLDCGDVARKFSFTRYMPSPLIEQTLRFLPPIKISSITGIGSDVAQTEGFFLSCMLTARQIISLPKPFVLNKIIQTGRMAEKMGAQVVGLGAFTKIVGDAGITVAKNLNIPVTTGNSYTVATALESAKRAASLMGHNLKTIQVAVIGATGSIGSVCALSLSRDVKNLILVGRNEAKLNLLADRIMYETGLAAEVTSNVKKALRKSDLVITVTSALDTIIEPEDLKPGAVVCDVARPRDVSRRVVEERNDVLVIEGSIVEVPGDVKFNFNFGFPPKTAYACMAETMILALEGRLESYTLGRELTLRQVDEIHKLGQKHGFKLAGLRSFEKPISEEEINLIKQRVIIKVS</sequence>
<comment type="caution">
    <text evidence="2">The sequence shown here is derived from an EMBL/GenBank/DDBJ whole genome shotgun (WGS) entry which is preliminary data.</text>
</comment>
<reference evidence="2" key="1">
    <citation type="journal article" date="2023" name="J. Hazard. Mater.">
        <title>Anaerobic biodegradation of pyrene and benzo[a]pyrene by a new sulfate-reducing Desulforamulus aquiferis strain DSA.</title>
        <authorList>
            <person name="Zhang Z."/>
            <person name="Sun J."/>
            <person name="Gong X."/>
            <person name="Wang C."/>
            <person name="Wang H."/>
        </authorList>
    </citation>
    <scope>NUCLEOTIDE SEQUENCE</scope>
    <source>
        <strain evidence="2">DSA</strain>
    </source>
</reference>
<dbReference type="Pfam" id="PF01488">
    <property type="entry name" value="Shikimate_DH"/>
    <property type="match status" value="1"/>
</dbReference>
<evidence type="ECO:0000259" key="1">
    <source>
        <dbReference type="Pfam" id="PF01488"/>
    </source>
</evidence>
<keyword evidence="3" id="KW-1185">Reference proteome</keyword>
<accession>A0AAW7ZLC1</accession>
<evidence type="ECO:0000313" key="2">
    <source>
        <dbReference type="EMBL" id="MDO7788955.1"/>
    </source>
</evidence>
<proteinExistence type="predicted"/>
<name>A0AAW7ZLC1_9FIRM</name>
<dbReference type="EMBL" id="JARPTC010000029">
    <property type="protein sequence ID" value="MDO7788955.1"/>
    <property type="molecule type" value="Genomic_DNA"/>
</dbReference>
<dbReference type="RefSeq" id="WP_304545359.1">
    <property type="nucleotide sequence ID" value="NZ_JARPTC010000029.1"/>
</dbReference>
<dbReference type="InterPro" id="IPR006151">
    <property type="entry name" value="Shikm_DH/Glu-tRNA_Rdtase"/>
</dbReference>
<dbReference type="SUPFAM" id="SSF51735">
    <property type="entry name" value="NAD(P)-binding Rossmann-fold domains"/>
    <property type="match status" value="1"/>
</dbReference>
<organism evidence="2 3">
    <name type="scientific">Desulforamulus aquiferis</name>
    <dbReference type="NCBI Taxonomy" id="1397668"/>
    <lineage>
        <taxon>Bacteria</taxon>
        <taxon>Bacillati</taxon>
        <taxon>Bacillota</taxon>
        <taxon>Clostridia</taxon>
        <taxon>Eubacteriales</taxon>
        <taxon>Peptococcaceae</taxon>
        <taxon>Desulforamulus</taxon>
    </lineage>
</organism>
<protein>
    <submittedName>
        <fullName evidence="2">Shikimate dehydrogenase</fullName>
    </submittedName>
</protein>
<evidence type="ECO:0000313" key="3">
    <source>
        <dbReference type="Proteomes" id="UP001172911"/>
    </source>
</evidence>
<reference evidence="2" key="2">
    <citation type="submission" date="2023-03" db="EMBL/GenBank/DDBJ databases">
        <authorList>
            <person name="Zhang Z."/>
        </authorList>
    </citation>
    <scope>NUCLEOTIDE SEQUENCE</scope>
    <source>
        <strain evidence="2">DSA</strain>
    </source>
</reference>
<gene>
    <name evidence="2" type="ORF">P6N53_17235</name>
</gene>
<dbReference type="Gene3D" id="3.40.50.720">
    <property type="entry name" value="NAD(P)-binding Rossmann-like Domain"/>
    <property type="match status" value="1"/>
</dbReference>
<dbReference type="InterPro" id="IPR036291">
    <property type="entry name" value="NAD(P)-bd_dom_sf"/>
</dbReference>
<feature type="domain" description="Quinate/shikimate 5-dehydrogenase/glutamyl-tRNA reductase" evidence="1">
    <location>
        <begin position="143"/>
        <end position="255"/>
    </location>
</feature>